<dbReference type="AlphaFoldDB" id="A0A4Q7MSP1"/>
<dbReference type="SMART" id="SM00855">
    <property type="entry name" value="PGAM"/>
    <property type="match status" value="1"/>
</dbReference>
<dbReference type="OrthoDB" id="9810154at2"/>
<accession>A0A4Q7MSP1</accession>
<dbReference type="CDD" id="cd07067">
    <property type="entry name" value="HP_PGM_like"/>
    <property type="match status" value="1"/>
</dbReference>
<gene>
    <name evidence="1" type="ORF">EV199_3523</name>
</gene>
<sequence length="166" mass="18763">MKRSVIIVRHAKSSWSDPAQPDFERPLNDRGKADAPVMAKRLLDKHVRIDAFITSPAKRAKKTASLFAEVYGKDKDHLIQVPSLYHAEPADFFRCIAQAPDQAATIAIFSHNPGITAFVNMLTKVNVDDMPTCAVYAVQCELENWSGFESVQKDFWFFDYPKSFLP</sequence>
<dbReference type="InterPro" id="IPR029033">
    <property type="entry name" value="His_PPase_superfam"/>
</dbReference>
<proteinExistence type="predicted"/>
<dbReference type="EMBL" id="SGXA01000002">
    <property type="protein sequence ID" value="RZS71617.1"/>
    <property type="molecule type" value="Genomic_DNA"/>
</dbReference>
<dbReference type="PANTHER" id="PTHR47623">
    <property type="entry name" value="OS09G0287300 PROTEIN"/>
    <property type="match status" value="1"/>
</dbReference>
<comment type="caution">
    <text evidence="1">The sequence shown here is derived from an EMBL/GenBank/DDBJ whole genome shotgun (WGS) entry which is preliminary data.</text>
</comment>
<protein>
    <submittedName>
        <fullName evidence="1">Phosphohistidine phosphatase</fullName>
    </submittedName>
</protein>
<dbReference type="InterPro" id="IPR013078">
    <property type="entry name" value="His_Pase_superF_clade-1"/>
</dbReference>
<reference evidence="1 2" key="1">
    <citation type="submission" date="2019-02" db="EMBL/GenBank/DDBJ databases">
        <title>Genomic Encyclopedia of Type Strains, Phase IV (KMG-IV): sequencing the most valuable type-strain genomes for metagenomic binning, comparative biology and taxonomic classification.</title>
        <authorList>
            <person name="Goeker M."/>
        </authorList>
    </citation>
    <scope>NUCLEOTIDE SEQUENCE [LARGE SCALE GENOMIC DNA]</scope>
    <source>
        <strain evidence="1 2">DSM 18116</strain>
    </source>
</reference>
<organism evidence="1 2">
    <name type="scientific">Pseudobacter ginsenosidimutans</name>
    <dbReference type="NCBI Taxonomy" id="661488"/>
    <lineage>
        <taxon>Bacteria</taxon>
        <taxon>Pseudomonadati</taxon>
        <taxon>Bacteroidota</taxon>
        <taxon>Chitinophagia</taxon>
        <taxon>Chitinophagales</taxon>
        <taxon>Chitinophagaceae</taxon>
        <taxon>Pseudobacter</taxon>
    </lineage>
</organism>
<evidence type="ECO:0000313" key="1">
    <source>
        <dbReference type="EMBL" id="RZS71617.1"/>
    </source>
</evidence>
<dbReference type="SUPFAM" id="SSF53254">
    <property type="entry name" value="Phosphoglycerate mutase-like"/>
    <property type="match status" value="1"/>
</dbReference>
<dbReference type="Gene3D" id="3.40.50.1240">
    <property type="entry name" value="Phosphoglycerate mutase-like"/>
    <property type="match status" value="1"/>
</dbReference>
<dbReference type="Proteomes" id="UP000293874">
    <property type="component" value="Unassembled WGS sequence"/>
</dbReference>
<dbReference type="Pfam" id="PF00300">
    <property type="entry name" value="His_Phos_1"/>
    <property type="match status" value="1"/>
</dbReference>
<name>A0A4Q7MSP1_9BACT</name>
<evidence type="ECO:0000313" key="2">
    <source>
        <dbReference type="Proteomes" id="UP000293874"/>
    </source>
</evidence>
<keyword evidence="2" id="KW-1185">Reference proteome</keyword>
<dbReference type="PANTHER" id="PTHR47623:SF1">
    <property type="entry name" value="OS09G0287300 PROTEIN"/>
    <property type="match status" value="1"/>
</dbReference>
<dbReference type="RefSeq" id="WP_130542099.1">
    <property type="nucleotide sequence ID" value="NZ_CP042431.1"/>
</dbReference>